<feature type="region of interest" description="Disordered" evidence="1">
    <location>
        <begin position="1"/>
        <end position="40"/>
    </location>
</feature>
<feature type="domain" description="MHD1" evidence="3">
    <location>
        <begin position="693"/>
        <end position="819"/>
    </location>
</feature>
<dbReference type="PANTHER" id="PTHR47263">
    <property type="entry name" value="ADENYLATE CYCLASE ACTIVATION PROTEIN GIT1"/>
    <property type="match status" value="1"/>
</dbReference>
<sequence>MSSASHRQSYQPQHGHSNSSKDMGRSRPQSSAQHPVDPDEARSFALRTAYLHYLLQPKAKRKQYVPAPKVPTRTHTSVGQLVQDFVSGTSTSIKLPHNFAAALLDRVGGVLRGSEALPGYSDAAVKRSFAEAYTAFSEKTFRKTIEKERKFEPLVLIFYSAATKAAQKGKAADDESDSWKLLPDRHLAMFVRLAANVMKDLGHDRDRPELMTRLKDLETKLLRNDQDLVSNSTAGTGTTIEVIVPLSYEVKDMPMVQVVASIFGMGLSEVQKELNANRQVWTEEAALKDLKSYQTRLNANLPGTLSSHDFDVEDGFTEWKKSEATHLSQMMMDILTAKPELAKTKTGPIDKSLPSRPGSLYADDQAYADLSRVISDPDSSSFAFDPSISLSSLAIGESSSIRTVDETIYTFTPPNPRAFYKFILQQAMLFDQIHADPNMDYQPLSHKSMDLMNELCVRWRIPQFSRLVVLLEAAANQFIEKEIAPEDLDAVFDMIKSPSQELKKPPHIHQYNAPLTDFDPSRWTMHDFAAYQHTLHILHDALLQELYDLLEGCYEVKPPNIGPVMYLLENHIGQDATFSPRAEVMEDFRKLLAERLAHKATEIYHENMQKQIPERKEEWDFAHVVKLGKAVSKVCDRIRKRYKKTASIMGVDPLSILVYEVFPKFEQDASAIIQIIMQGASEGGEEIDIQDGFELYKELKDIRGIHEEFLPKEPFAFNIEDLLVDFVWRWLHSAETRMTDFVDEAIKQDQFQVRTESPDQIPGDAQRHSVSIIDMFMLFNQTVDQVFKLEWANAEHHARFMTSLAKNFSTGIGRYCETVDQQFAKEMDRPSAQELAAQTQTTQEKWMQYAKDAWNNKEKAEPFQFFPESFVKLNNIEYAMQELDKLEKTMNVEACAALLEKKDGPKKKTRKPNKYTFTIKVVEAEDLKACDPSGYSDPYAVFGDEYQKRLHKTRIIHRNLNPRWDESFDITVQGPVNVIATIWDYDTFGDHDYVGRTSLKLDPNHFGDYLPREFWLDLDSQGRLLIRVSMEGERDDIVFHFGKAFRHLKRTERDMVRKITDKDSGRLIQLQLTVQINETLSLETLRSLIGSGGVGASITSLWKKRTSTNTPSTGPTQAQIESALTNLFSYFDDNFAIMKMTLTDATMIAVMTRLWKDVLMTIENLLVPPLSEKPSTQKPLSRRELDIVYHWLEMLFVFFNAKDEHSGEQLGVPAEVLKSPKWHELASLNFFYFEDTSNLIRESERMAAASAQRAQQALQQQNQPQSQSSNRLAVPSSLGASLGGAGSFASMGTIRRGKSIMMSRNLGTMRKAKEAKRREMQADASDDMILRILRMRPEAANYLKERQRQKERQAATAAAALIVRNSVNQGWNSGPAFSGAPFGRNSLLPNRR</sequence>
<dbReference type="EMBL" id="QLNT01000004">
    <property type="protein sequence ID" value="KAF3074914.1"/>
    <property type="molecule type" value="Genomic_DNA"/>
</dbReference>
<evidence type="ECO:0008006" key="7">
    <source>
        <dbReference type="Google" id="ProtNLM"/>
    </source>
</evidence>
<dbReference type="PROSITE" id="PS50004">
    <property type="entry name" value="C2"/>
    <property type="match status" value="1"/>
</dbReference>
<feature type="domain" description="MHD2" evidence="4">
    <location>
        <begin position="1121"/>
        <end position="1243"/>
    </location>
</feature>
<comment type="caution">
    <text evidence="5">The sequence shown here is derived from an EMBL/GenBank/DDBJ whole genome shotgun (WGS) entry which is preliminary data.</text>
</comment>
<evidence type="ECO:0000313" key="5">
    <source>
        <dbReference type="EMBL" id="KAF3074914.1"/>
    </source>
</evidence>
<gene>
    <name evidence="5" type="ORF">CFAM422_002918</name>
</gene>
<keyword evidence="6" id="KW-1185">Reference proteome</keyword>
<dbReference type="PROSITE" id="PS51258">
    <property type="entry name" value="MHD1"/>
    <property type="match status" value="1"/>
</dbReference>
<dbReference type="SMART" id="SM00239">
    <property type="entry name" value="C2"/>
    <property type="match status" value="1"/>
</dbReference>
<accession>A0A9P4XKH6</accession>
<reference evidence="5 6" key="1">
    <citation type="submission" date="2018-06" db="EMBL/GenBank/DDBJ databases">
        <title>Genome analysis of cellulolytic fungus Trichoderma lentiforme CFAM-422.</title>
        <authorList>
            <person name="Steindorff A.S."/>
            <person name="Formighieri E.F."/>
            <person name="Midorikawa G.E.O."/>
            <person name="Tamietti M.S."/>
            <person name="Ramos E.Z."/>
            <person name="Silva A.S."/>
            <person name="Bon E.P.S."/>
            <person name="Mendes T.D."/>
            <person name="Damaso M.C.T."/>
            <person name="Favaro L.C.L."/>
        </authorList>
    </citation>
    <scope>NUCLEOTIDE SEQUENCE [LARGE SCALE GENOMIC DNA]</scope>
    <source>
        <strain evidence="5 6">CFAM-422</strain>
    </source>
</reference>
<dbReference type="Pfam" id="PF00168">
    <property type="entry name" value="C2"/>
    <property type="match status" value="1"/>
</dbReference>
<evidence type="ECO:0000259" key="3">
    <source>
        <dbReference type="PROSITE" id="PS51258"/>
    </source>
</evidence>
<dbReference type="Proteomes" id="UP000801864">
    <property type="component" value="Unassembled WGS sequence"/>
</dbReference>
<dbReference type="InterPro" id="IPR052811">
    <property type="entry name" value="Glucose_resp_signaling"/>
</dbReference>
<dbReference type="InterPro" id="IPR014772">
    <property type="entry name" value="Munc13_dom-2"/>
</dbReference>
<proteinExistence type="predicted"/>
<dbReference type="CDD" id="cd04043">
    <property type="entry name" value="C2_Munc13_fungal"/>
    <property type="match status" value="1"/>
</dbReference>
<organism evidence="5 6">
    <name type="scientific">Trichoderma lentiforme</name>
    <dbReference type="NCBI Taxonomy" id="1567552"/>
    <lineage>
        <taxon>Eukaryota</taxon>
        <taxon>Fungi</taxon>
        <taxon>Dikarya</taxon>
        <taxon>Ascomycota</taxon>
        <taxon>Pezizomycotina</taxon>
        <taxon>Sordariomycetes</taxon>
        <taxon>Hypocreomycetidae</taxon>
        <taxon>Hypocreales</taxon>
        <taxon>Hypocreaceae</taxon>
        <taxon>Trichoderma</taxon>
    </lineage>
</organism>
<evidence type="ECO:0000256" key="1">
    <source>
        <dbReference type="SAM" id="MobiDB-lite"/>
    </source>
</evidence>
<evidence type="ECO:0000259" key="2">
    <source>
        <dbReference type="PROSITE" id="PS50004"/>
    </source>
</evidence>
<dbReference type="InterPro" id="IPR000008">
    <property type="entry name" value="C2_dom"/>
</dbReference>
<dbReference type="InterPro" id="IPR010439">
    <property type="entry name" value="MUN_dom"/>
</dbReference>
<dbReference type="PANTHER" id="PTHR47263:SF1">
    <property type="entry name" value="C2 DOMAIN PROTEIN (AFU_ORTHOLOGUE AFUA_7G02350)"/>
    <property type="match status" value="1"/>
</dbReference>
<feature type="region of interest" description="Disordered" evidence="1">
    <location>
        <begin position="1251"/>
        <end position="1276"/>
    </location>
</feature>
<evidence type="ECO:0000259" key="4">
    <source>
        <dbReference type="PROSITE" id="PS51259"/>
    </source>
</evidence>
<evidence type="ECO:0000313" key="6">
    <source>
        <dbReference type="Proteomes" id="UP000801864"/>
    </source>
</evidence>
<dbReference type="Gene3D" id="1.10.357.50">
    <property type="match status" value="1"/>
</dbReference>
<protein>
    <recommendedName>
        <fullName evidence="7">C2 domain containing protein</fullName>
    </recommendedName>
</protein>
<dbReference type="InterPro" id="IPR035892">
    <property type="entry name" value="C2_domain_sf"/>
</dbReference>
<feature type="domain" description="C2" evidence="2">
    <location>
        <begin position="898"/>
        <end position="1016"/>
    </location>
</feature>
<dbReference type="PROSITE" id="PS51259">
    <property type="entry name" value="MHD2"/>
    <property type="match status" value="1"/>
</dbReference>
<dbReference type="Gene3D" id="2.60.40.150">
    <property type="entry name" value="C2 domain"/>
    <property type="match status" value="1"/>
</dbReference>
<dbReference type="SUPFAM" id="SSF49562">
    <property type="entry name" value="C2 domain (Calcium/lipid-binding domain, CaLB)"/>
    <property type="match status" value="1"/>
</dbReference>
<dbReference type="Pfam" id="PF06292">
    <property type="entry name" value="MUN"/>
    <property type="match status" value="1"/>
</dbReference>
<feature type="compositionally biased region" description="Polar residues" evidence="1">
    <location>
        <begin position="1"/>
        <end position="33"/>
    </location>
</feature>
<dbReference type="InterPro" id="IPR014770">
    <property type="entry name" value="Munc13_1"/>
</dbReference>
<dbReference type="Gene3D" id="1.20.58.1100">
    <property type="match status" value="1"/>
</dbReference>
<name>A0A9P4XKH6_9HYPO</name>